<dbReference type="WBParaSite" id="GPLIN_000834700">
    <property type="protein sequence ID" value="GPLIN_000834700"/>
    <property type="gene ID" value="GPLIN_000834700"/>
</dbReference>
<feature type="region of interest" description="Disordered" evidence="1">
    <location>
        <begin position="246"/>
        <end position="281"/>
    </location>
</feature>
<feature type="signal peptide" evidence="2">
    <location>
        <begin position="1"/>
        <end position="15"/>
    </location>
</feature>
<organism evidence="3 4">
    <name type="scientific">Globodera pallida</name>
    <name type="common">Potato cyst nematode worm</name>
    <name type="synonym">Heterodera pallida</name>
    <dbReference type="NCBI Taxonomy" id="36090"/>
    <lineage>
        <taxon>Eukaryota</taxon>
        <taxon>Metazoa</taxon>
        <taxon>Ecdysozoa</taxon>
        <taxon>Nematoda</taxon>
        <taxon>Chromadorea</taxon>
        <taxon>Rhabditida</taxon>
        <taxon>Tylenchina</taxon>
        <taxon>Tylenchomorpha</taxon>
        <taxon>Tylenchoidea</taxon>
        <taxon>Heteroderidae</taxon>
        <taxon>Heteroderinae</taxon>
        <taxon>Globodera</taxon>
    </lineage>
</organism>
<accession>A0A183C652</accession>
<evidence type="ECO:0000313" key="4">
    <source>
        <dbReference type="WBParaSite" id="GPLIN_000834700"/>
    </source>
</evidence>
<keyword evidence="3" id="KW-1185">Reference proteome</keyword>
<feature type="compositionally biased region" description="Low complexity" evidence="1">
    <location>
        <begin position="269"/>
        <end position="280"/>
    </location>
</feature>
<keyword evidence="2" id="KW-0732">Signal</keyword>
<evidence type="ECO:0000313" key="3">
    <source>
        <dbReference type="Proteomes" id="UP000050741"/>
    </source>
</evidence>
<proteinExistence type="predicted"/>
<sequence>MSIGLLCSILNTIFSRVIMPLLNLDAFTIEYFVLPISLSLQSMAYGSTTPVLYFCNDQYRSAFRTPCSNSPKWKPPILELSPYTTDNNKYSPNPVVQPPAYSTAPQYQQQQQQQLYRNNYPSYSTQPPEHCYGCSSGGGSYGENGGYSGNGAGGNYGGNGGYGSGGNYGGNGRYGGGYGTGGGNGGYGGGGGYGTGGGYGGNGGYGGGGGYGTGGGYGGNGGYEEIISPKFFRIIPRPPVLELSPYTTDNNKYSPNPVVQPPAYSTAPQYQQQQQQQQQQLYRNNYPSYSTQPPEHCYGCSSGGGSYGENGGYSGNGAGGNYGGNGGYGSGGNYGGNGRYGGGYSTGGGNGGYGGGGGYGTGGGYGGNGGYSNGQAFMPMPSYMGGMGNLFNLGTGWGFNLGMPFIGTGVGVGTGLGVSVGR</sequence>
<name>A0A183C652_GLOPA</name>
<dbReference type="Proteomes" id="UP000050741">
    <property type="component" value="Unassembled WGS sequence"/>
</dbReference>
<feature type="chain" id="PRO_5012610684" evidence="2">
    <location>
        <begin position="16"/>
        <end position="422"/>
    </location>
</feature>
<reference evidence="4" key="2">
    <citation type="submission" date="2016-06" db="UniProtKB">
        <authorList>
            <consortium name="WormBaseParasite"/>
        </authorList>
    </citation>
    <scope>IDENTIFICATION</scope>
</reference>
<protein>
    <submittedName>
        <fullName evidence="4">CX domain-containing protein</fullName>
    </submittedName>
</protein>
<dbReference type="PRINTS" id="PR01228">
    <property type="entry name" value="EGGSHELL"/>
</dbReference>
<reference evidence="3" key="1">
    <citation type="submission" date="2014-05" db="EMBL/GenBank/DDBJ databases">
        <title>The genome and life-stage specific transcriptomes of Globodera pallida elucidate key aspects of plant parasitism by a cyst nematode.</title>
        <authorList>
            <person name="Cotton J.A."/>
            <person name="Lilley C.J."/>
            <person name="Jones L.M."/>
            <person name="Kikuchi T."/>
            <person name="Reid A.J."/>
            <person name="Thorpe P."/>
            <person name="Tsai I.J."/>
            <person name="Beasley H."/>
            <person name="Blok V."/>
            <person name="Cock P.J.A."/>
            <person name="Van den Akker S.E."/>
            <person name="Holroyd N."/>
            <person name="Hunt M."/>
            <person name="Mantelin S."/>
            <person name="Naghra H."/>
            <person name="Pain A."/>
            <person name="Palomares-Rius J.E."/>
            <person name="Zarowiecki M."/>
            <person name="Berriman M."/>
            <person name="Jones J.T."/>
            <person name="Urwin P.E."/>
        </authorList>
    </citation>
    <scope>NUCLEOTIDE SEQUENCE [LARGE SCALE GENOMIC DNA]</scope>
    <source>
        <strain evidence="3">Lindley</strain>
    </source>
</reference>
<evidence type="ECO:0000256" key="2">
    <source>
        <dbReference type="SAM" id="SignalP"/>
    </source>
</evidence>
<evidence type="ECO:0000256" key="1">
    <source>
        <dbReference type="SAM" id="MobiDB-lite"/>
    </source>
</evidence>
<dbReference type="AlphaFoldDB" id="A0A183C652"/>